<dbReference type="SUPFAM" id="SSF46785">
    <property type="entry name" value="Winged helix' DNA-binding domain"/>
    <property type="match status" value="1"/>
</dbReference>
<dbReference type="EMBL" id="JMKI01000002">
    <property type="protein sequence ID" value="KEJ93483.1"/>
    <property type="molecule type" value="Genomic_DNA"/>
</dbReference>
<evidence type="ECO:0000256" key="1">
    <source>
        <dbReference type="ARBA" id="ARBA00004496"/>
    </source>
</evidence>
<keyword evidence="11" id="KW-1185">Reference proteome</keyword>
<evidence type="ECO:0000256" key="4">
    <source>
        <dbReference type="ARBA" id="ARBA00022741"/>
    </source>
</evidence>
<dbReference type="InterPro" id="IPR027417">
    <property type="entry name" value="P-loop_NTPase"/>
</dbReference>
<dbReference type="InterPro" id="IPR050055">
    <property type="entry name" value="EF-Tu_GTPase"/>
</dbReference>
<evidence type="ECO:0000256" key="5">
    <source>
        <dbReference type="ARBA" id="ARBA00022917"/>
    </source>
</evidence>
<accession>A0A073IT19</accession>
<dbReference type="InterPro" id="IPR000795">
    <property type="entry name" value="T_Tr_GTP-bd_dom"/>
</dbReference>
<dbReference type="InterPro" id="IPR015191">
    <property type="entry name" value="SelB_WHD4"/>
</dbReference>
<dbReference type="CDD" id="cd15491">
    <property type="entry name" value="selB_III"/>
    <property type="match status" value="1"/>
</dbReference>
<dbReference type="Proteomes" id="UP000027665">
    <property type="component" value="Unassembled WGS sequence"/>
</dbReference>
<dbReference type="Gene3D" id="1.10.10.10">
    <property type="entry name" value="Winged helix-like DNA-binding domain superfamily/Winged helix DNA-binding domain"/>
    <property type="match status" value="1"/>
</dbReference>
<dbReference type="GeneID" id="90982368"/>
<dbReference type="InterPro" id="IPR009001">
    <property type="entry name" value="Transl_elong_EF1A/Init_IF2_C"/>
</dbReference>
<evidence type="ECO:0000256" key="3">
    <source>
        <dbReference type="ARBA" id="ARBA00022490"/>
    </source>
</evidence>
<evidence type="ECO:0000256" key="2">
    <source>
        <dbReference type="ARBA" id="ARBA00015953"/>
    </source>
</evidence>
<dbReference type="Gene3D" id="2.40.30.10">
    <property type="entry name" value="Translation factors"/>
    <property type="match status" value="1"/>
</dbReference>
<dbReference type="GO" id="GO:0005829">
    <property type="term" value="C:cytosol"/>
    <property type="evidence" value="ECO:0007669"/>
    <property type="project" value="TreeGrafter"/>
</dbReference>
<keyword evidence="4" id="KW-0547">Nucleotide-binding</keyword>
<dbReference type="InterPro" id="IPR005225">
    <property type="entry name" value="Small_GTP-bd"/>
</dbReference>
<dbReference type="PANTHER" id="PTHR43721">
    <property type="entry name" value="ELONGATION FACTOR TU-RELATED"/>
    <property type="match status" value="1"/>
</dbReference>
<dbReference type="NCBIfam" id="TIGR00231">
    <property type="entry name" value="small_GTP"/>
    <property type="match status" value="1"/>
</dbReference>
<evidence type="ECO:0000313" key="10">
    <source>
        <dbReference type="EMBL" id="KEJ93483.1"/>
    </source>
</evidence>
<dbReference type="Pfam" id="PF03144">
    <property type="entry name" value="GTP_EFTU_D2"/>
    <property type="match status" value="1"/>
</dbReference>
<protein>
    <recommendedName>
        <fullName evidence="2">Selenocysteine-specific elongation factor</fullName>
    </recommendedName>
    <alternativeName>
        <fullName evidence="8">SelB translation factor</fullName>
    </alternativeName>
</protein>
<dbReference type="NCBIfam" id="TIGR00475">
    <property type="entry name" value="selB"/>
    <property type="match status" value="1"/>
</dbReference>
<dbReference type="Pfam" id="PF25461">
    <property type="entry name" value="Beta-barrel_SelB"/>
    <property type="match status" value="1"/>
</dbReference>
<name>A0A073IT19_9BACT</name>
<evidence type="ECO:0000256" key="6">
    <source>
        <dbReference type="ARBA" id="ARBA00023134"/>
    </source>
</evidence>
<dbReference type="Pfam" id="PF00009">
    <property type="entry name" value="GTP_EFTU"/>
    <property type="match status" value="1"/>
</dbReference>
<organism evidence="10 11">
    <name type="scientific">Synergistes jonesii</name>
    <dbReference type="NCBI Taxonomy" id="2754"/>
    <lineage>
        <taxon>Bacteria</taxon>
        <taxon>Thermotogati</taxon>
        <taxon>Synergistota</taxon>
        <taxon>Synergistia</taxon>
        <taxon>Synergistales</taxon>
        <taxon>Synergistaceae</taxon>
        <taxon>Synergistes</taxon>
    </lineage>
</organism>
<evidence type="ECO:0000256" key="7">
    <source>
        <dbReference type="ARBA" id="ARBA00025526"/>
    </source>
</evidence>
<dbReference type="GO" id="GO:0005525">
    <property type="term" value="F:GTP binding"/>
    <property type="evidence" value="ECO:0007669"/>
    <property type="project" value="UniProtKB-KW"/>
</dbReference>
<dbReference type="Pfam" id="PF09107">
    <property type="entry name" value="WHD_3rd_SelB"/>
    <property type="match status" value="1"/>
</dbReference>
<keyword evidence="6" id="KW-0342">GTP-binding</keyword>
<dbReference type="GO" id="GO:0003924">
    <property type="term" value="F:GTPase activity"/>
    <property type="evidence" value="ECO:0007669"/>
    <property type="project" value="InterPro"/>
</dbReference>
<feature type="domain" description="Tr-type G" evidence="9">
    <location>
        <begin position="4"/>
        <end position="176"/>
    </location>
</feature>
<reference evidence="10 11" key="1">
    <citation type="submission" date="2014-04" db="EMBL/GenBank/DDBJ databases">
        <title>Draft Genome Sequence of Synergistes jonesii.</title>
        <authorList>
            <person name="Coil D.A."/>
            <person name="Eisen J.A."/>
            <person name="Holland-Moritz H.E."/>
        </authorList>
    </citation>
    <scope>NUCLEOTIDE SEQUENCE [LARGE SCALE GENOMIC DNA]</scope>
    <source>
        <strain evidence="10 11">78-1</strain>
    </source>
</reference>
<dbReference type="InterPro" id="IPR009000">
    <property type="entry name" value="Transl_B-barrel_sf"/>
</dbReference>
<evidence type="ECO:0000259" key="9">
    <source>
        <dbReference type="PROSITE" id="PS51722"/>
    </source>
</evidence>
<dbReference type="InterPro" id="IPR004161">
    <property type="entry name" value="EFTu-like_2"/>
</dbReference>
<dbReference type="InterPro" id="IPR057335">
    <property type="entry name" value="Beta-barrel_SelB"/>
</dbReference>
<dbReference type="AlphaFoldDB" id="A0A073IT19"/>
<comment type="caution">
    <text evidence="10">The sequence shown here is derived from an EMBL/GenBank/DDBJ whole genome shotgun (WGS) entry which is preliminary data.</text>
</comment>
<evidence type="ECO:0000313" key="11">
    <source>
        <dbReference type="Proteomes" id="UP000027665"/>
    </source>
</evidence>
<dbReference type="STRING" id="2754.EH55_01530"/>
<dbReference type="RefSeq" id="WP_037973952.1">
    <property type="nucleotide sequence ID" value="NZ_JMKI01000002.1"/>
</dbReference>
<dbReference type="SUPFAM" id="SSF50465">
    <property type="entry name" value="EF-Tu/eEF-1alpha/eIF2-gamma C-terminal domain"/>
    <property type="match status" value="1"/>
</dbReference>
<dbReference type="InterPro" id="IPR031157">
    <property type="entry name" value="G_TR_CS"/>
</dbReference>
<dbReference type="Gene3D" id="3.40.50.300">
    <property type="entry name" value="P-loop containing nucleotide triphosphate hydrolases"/>
    <property type="match status" value="1"/>
</dbReference>
<comment type="function">
    <text evidence="7">Translation factor necessary for the incorporation of selenocysteine into proteins. It probably replaces EF-Tu for the insertion of selenocysteine directed by the UGA codon. SelB binds GTP and GDP.</text>
</comment>
<dbReference type="InterPro" id="IPR036388">
    <property type="entry name" value="WH-like_DNA-bd_sf"/>
</dbReference>
<comment type="subcellular location">
    <subcellularLocation>
        <location evidence="1">Cytoplasm</location>
    </subcellularLocation>
</comment>
<dbReference type="PANTHER" id="PTHR43721:SF22">
    <property type="entry name" value="ELONGATION FACTOR TU, MITOCHONDRIAL"/>
    <property type="match status" value="1"/>
</dbReference>
<dbReference type="SUPFAM" id="SSF50447">
    <property type="entry name" value="Translation proteins"/>
    <property type="match status" value="1"/>
</dbReference>
<gene>
    <name evidence="10" type="ORF">EH55_01530</name>
</gene>
<dbReference type="GO" id="GO:0003746">
    <property type="term" value="F:translation elongation factor activity"/>
    <property type="evidence" value="ECO:0007669"/>
    <property type="project" value="InterPro"/>
</dbReference>
<dbReference type="GO" id="GO:0001514">
    <property type="term" value="P:selenocysteine incorporation"/>
    <property type="evidence" value="ECO:0007669"/>
    <property type="project" value="InterPro"/>
</dbReference>
<dbReference type="PROSITE" id="PS51722">
    <property type="entry name" value="G_TR_2"/>
    <property type="match status" value="1"/>
</dbReference>
<dbReference type="eggNOG" id="COG3276">
    <property type="taxonomic scope" value="Bacteria"/>
</dbReference>
<keyword evidence="3" id="KW-0963">Cytoplasm</keyword>
<sequence>MHDEYPFIIGTSGHIDHGKTALVKRLTGVDCDRLGEEKKRGMTIELGFAPLTLPSGRTVSIIDVPGHEKFIRQMVAGAAGIDAVMLVIAADDGVMPQTREHLAIISLLGIKNGLTVINKTDLVDGETLELAIDDAKSALAGTFLEEKPIIPVSALTGAGIEELKGALQKMTESAPTRSKKGAFFLPVDRAFHISGFGTVVTGTAIKGELREGDEVEIMPGGIISKVRSVQVHGEAVERATAGQRVAANLAGVSLGDIKRGDVVAAKGCFSASQCLNVSIRVLREAEPIKHWQRMRLHVGTSDSVVRVCLLDRERLLPGRRAQAQLITEEAVVTHLDARFILRNYSPLVTAAGGKILTTAGERPKNKAAKAALLECLNRLAEEPPLKERILALINYREVMGAAEAARANEMTQPELMRAISPLEAKGGLFVVRGGDAALISKDKFESLTKSLTALLSAFHGKHPERIGMPAEECAKALMLSDIRFAKELFELLGKRGVISYKDERASLAGFAPFDEEAFAAKAEALKKFALKAGYSMPTIEEAQSALGFSGDEMRRVISSLKEKKELVLITGGFICLREIERDFRKKLEDIAGEITLAAVRDATGSSRKYALPMLEYFDGIGVTRRVGDKRILMKR</sequence>
<dbReference type="PROSITE" id="PS00301">
    <property type="entry name" value="G_TR_1"/>
    <property type="match status" value="1"/>
</dbReference>
<keyword evidence="5" id="KW-0648">Protein biosynthesis</keyword>
<dbReference type="PATRIC" id="fig|2754.20.peg.265"/>
<dbReference type="CDD" id="cd04171">
    <property type="entry name" value="SelB"/>
    <property type="match status" value="1"/>
</dbReference>
<dbReference type="SUPFAM" id="SSF52540">
    <property type="entry name" value="P-loop containing nucleoside triphosphate hydrolases"/>
    <property type="match status" value="1"/>
</dbReference>
<dbReference type="Gene3D" id="1.10.10.2770">
    <property type="match status" value="1"/>
</dbReference>
<dbReference type="GO" id="GO:0003723">
    <property type="term" value="F:RNA binding"/>
    <property type="evidence" value="ECO:0007669"/>
    <property type="project" value="InterPro"/>
</dbReference>
<dbReference type="InterPro" id="IPR004535">
    <property type="entry name" value="Transl_elong_SelB"/>
</dbReference>
<dbReference type="PRINTS" id="PR00315">
    <property type="entry name" value="ELONGATNFCT"/>
</dbReference>
<proteinExistence type="predicted"/>
<dbReference type="CDD" id="cd03696">
    <property type="entry name" value="SelB_II"/>
    <property type="match status" value="1"/>
</dbReference>
<dbReference type="InterPro" id="IPR036390">
    <property type="entry name" value="WH_DNA-bd_sf"/>
</dbReference>
<evidence type="ECO:0000256" key="8">
    <source>
        <dbReference type="ARBA" id="ARBA00031615"/>
    </source>
</evidence>